<comment type="caution">
    <text evidence="2">The sequence shown here is derived from an EMBL/GenBank/DDBJ whole genome shotgun (WGS) entry which is preliminary data.</text>
</comment>
<dbReference type="Proteomes" id="UP000317650">
    <property type="component" value="Chromosome 7"/>
</dbReference>
<accession>A0A4V6T4F8</accession>
<feature type="compositionally biased region" description="Basic residues" evidence="1">
    <location>
        <begin position="334"/>
        <end position="349"/>
    </location>
</feature>
<dbReference type="PANTHER" id="PTHR34952">
    <property type="entry name" value="OS05G0113500 PROTEIN"/>
    <property type="match status" value="1"/>
</dbReference>
<organism evidence="2 3">
    <name type="scientific">Musa balbisiana</name>
    <name type="common">Banana</name>
    <dbReference type="NCBI Taxonomy" id="52838"/>
    <lineage>
        <taxon>Eukaryota</taxon>
        <taxon>Viridiplantae</taxon>
        <taxon>Streptophyta</taxon>
        <taxon>Embryophyta</taxon>
        <taxon>Tracheophyta</taxon>
        <taxon>Spermatophyta</taxon>
        <taxon>Magnoliopsida</taxon>
        <taxon>Liliopsida</taxon>
        <taxon>Zingiberales</taxon>
        <taxon>Musaceae</taxon>
        <taxon>Musa</taxon>
    </lineage>
</organism>
<keyword evidence="3" id="KW-1185">Reference proteome</keyword>
<dbReference type="PANTHER" id="PTHR34952:SF2">
    <property type="entry name" value="OS05G0113500 PROTEIN"/>
    <property type="match status" value="1"/>
</dbReference>
<evidence type="ECO:0000313" key="3">
    <source>
        <dbReference type="Proteomes" id="UP000317650"/>
    </source>
</evidence>
<protein>
    <submittedName>
        <fullName evidence="2">Uncharacterized protein</fullName>
    </submittedName>
</protein>
<evidence type="ECO:0000313" key="2">
    <source>
        <dbReference type="EMBL" id="THU61696.1"/>
    </source>
</evidence>
<feature type="region of interest" description="Disordered" evidence="1">
    <location>
        <begin position="334"/>
        <end position="366"/>
    </location>
</feature>
<reference evidence="2 3" key="1">
    <citation type="journal article" date="2019" name="Nat. Plants">
        <title>Genome sequencing of Musa balbisiana reveals subgenome evolution and function divergence in polyploid bananas.</title>
        <authorList>
            <person name="Yao X."/>
        </authorList>
    </citation>
    <scope>NUCLEOTIDE SEQUENCE [LARGE SCALE GENOMIC DNA]</scope>
    <source>
        <strain evidence="3">cv. DH-PKW</strain>
        <tissue evidence="2">Leaves</tissue>
    </source>
</reference>
<sequence>MASSLYSTNLSSEDVGNDSYFCNTGFKESCMEHDYSTPSIMEKKILKGIPLEELDISAINEKDDLMIEDLGRSLSGILHVCDSYQMVCVSNPTINQVVSCSLDEMDKTYLGEYISEDINKQGTVQWIEQVQSPSSPLDVEGLLSATHVECPIKPESCREHDYSTPSIMEKKILKGIPLEELDISAINEPDDLMIEDLGRSLSGILHVCDSYQMVCVSNPTINQVVSCSLDEMDKTYLGEYISEDINKQGTVQWIEQVQSPSSPLDVEGLLSATHVECPIKPTTPKLVSAMKGGRAQEGKPLKSKLSVKWAPEVYDPPATSESHTVKGHIRRLKTLKKDHHKQKHGKSKPYKGSGADRKHVSRKSTSTMIDSRILRLEALRARAALNSPCQSKVEVMDFSGVTGELKCGNSYCNKSLTALHLPVTRAIEENLMNGATSSRLCEKPISGVLC</sequence>
<proteinExistence type="predicted"/>
<dbReference type="EMBL" id="PYDT01000005">
    <property type="protein sequence ID" value="THU61696.1"/>
    <property type="molecule type" value="Genomic_DNA"/>
</dbReference>
<name>A0A4V6T4F8_MUSBA</name>
<dbReference type="AlphaFoldDB" id="A0A4V6T4F8"/>
<gene>
    <name evidence="2" type="ORF">C4D60_Mb07t26040</name>
</gene>
<evidence type="ECO:0000256" key="1">
    <source>
        <dbReference type="SAM" id="MobiDB-lite"/>
    </source>
</evidence>